<dbReference type="SUPFAM" id="SSF53822">
    <property type="entry name" value="Periplasmic binding protein-like I"/>
    <property type="match status" value="1"/>
</dbReference>
<dbReference type="NCBIfam" id="TIGR02634">
    <property type="entry name" value="xylF"/>
    <property type="match status" value="1"/>
</dbReference>
<evidence type="ECO:0000256" key="1">
    <source>
        <dbReference type="ARBA" id="ARBA00004196"/>
    </source>
</evidence>
<dbReference type="InterPro" id="IPR028082">
    <property type="entry name" value="Peripla_BP_I"/>
</dbReference>
<dbReference type="CDD" id="cd19991">
    <property type="entry name" value="PBP1_ABC_xylose_binding"/>
    <property type="match status" value="1"/>
</dbReference>
<sequence length="356" mass="38775">MGRAYIGTRLIALTLTFVFFVTGCDGGNINPETKAPMKVPKSETPAKDQITIGFSMDTLKEERWLKDRDLFKEEAEKLGAKVEIMEADGDDALQIVQAEELISKGVDVLVVVPFNAESTASIVNKAHIAGIKVISYDRLIKNADIDLYISFDNERVGELQAEAMTKLVPKGKYVYIGGAETDNNAHLFKKGVFNILKPFIESGDITVVFDQWTENWTPANAYANMEAALGANHNQIDAVIAANDATAGGAIKALELQGLKGKIPIAGQDAELAAAKRIVEGTQIMTVYKPIRSLAKTAAELAVKVAKGKKIETDRKVNNGKIEVPSVLLTPIAVDKLNIDETIIKDGFHSREEVYQ</sequence>
<dbReference type="AlphaFoldDB" id="A0AB94ISW7"/>
<dbReference type="Pfam" id="PF13407">
    <property type="entry name" value="Peripla_BP_4"/>
    <property type="match status" value="1"/>
</dbReference>
<dbReference type="RefSeq" id="WP_024026978.1">
    <property type="nucleotide sequence ID" value="NZ_ALAN01000026.1"/>
</dbReference>
<evidence type="ECO:0000256" key="2">
    <source>
        <dbReference type="ARBA" id="ARBA00022729"/>
    </source>
</evidence>
<dbReference type="EMBL" id="ALAN01000026">
    <property type="protein sequence ID" value="ETI70181.1"/>
    <property type="molecule type" value="Genomic_DNA"/>
</dbReference>
<protein>
    <submittedName>
        <fullName evidence="4">D-xylose ABC transporter periplasmic substrate-binding protein</fullName>
    </submittedName>
</protein>
<keyword evidence="2" id="KW-0732">Signal</keyword>
<dbReference type="PROSITE" id="PS51257">
    <property type="entry name" value="PROKAR_LIPOPROTEIN"/>
    <property type="match status" value="1"/>
</dbReference>
<dbReference type="GO" id="GO:0048029">
    <property type="term" value="F:monosaccharide binding"/>
    <property type="evidence" value="ECO:0007669"/>
    <property type="project" value="InterPro"/>
</dbReference>
<proteinExistence type="predicted"/>
<dbReference type="InterPro" id="IPR013456">
    <property type="entry name" value="XylF"/>
</dbReference>
<comment type="subcellular location">
    <subcellularLocation>
        <location evidence="1">Cell envelope</location>
    </subcellularLocation>
</comment>
<dbReference type="Gene3D" id="3.40.50.2300">
    <property type="match status" value="2"/>
</dbReference>
<dbReference type="PANTHER" id="PTHR30036:SF1">
    <property type="entry name" value="D-XYLOSE-BINDING PERIPLASMIC PROTEIN"/>
    <property type="match status" value="1"/>
</dbReference>
<accession>A0AB94ISW7</accession>
<dbReference type="PANTHER" id="PTHR30036">
    <property type="entry name" value="D-XYLOSE-BINDING PERIPLASMIC PROTEIN"/>
    <property type="match status" value="1"/>
</dbReference>
<reference evidence="4 5" key="1">
    <citation type="journal article" date="2014" name="Environ. Microbiol.">
        <title>The nitrate-ammonifying and nosZ-carrying bacterium Bacillus vireti is a potent source and sink for nitric and nitrous oxide under high nitrate conditions.</title>
        <authorList>
            <person name="Mania D."/>
            <person name="Heylen K."/>
            <person name="van Spanning R.J."/>
            <person name="Frostegard A."/>
        </authorList>
    </citation>
    <scope>NUCLEOTIDE SEQUENCE [LARGE SCALE GENOMIC DNA]</scope>
    <source>
        <strain evidence="4 5">LMG 21834</strain>
    </source>
</reference>
<dbReference type="GO" id="GO:0030288">
    <property type="term" value="C:outer membrane-bounded periplasmic space"/>
    <property type="evidence" value="ECO:0007669"/>
    <property type="project" value="TreeGrafter"/>
</dbReference>
<keyword evidence="5" id="KW-1185">Reference proteome</keyword>
<comment type="caution">
    <text evidence="4">The sequence shown here is derived from an EMBL/GenBank/DDBJ whole genome shotgun (WGS) entry which is preliminary data.</text>
</comment>
<gene>
    <name evidence="4" type="ORF">BAVI_03809</name>
</gene>
<evidence type="ECO:0000313" key="5">
    <source>
        <dbReference type="Proteomes" id="UP000018877"/>
    </source>
</evidence>
<organism evidence="4 5">
    <name type="scientific">Neobacillus vireti LMG 21834</name>
    <dbReference type="NCBI Taxonomy" id="1131730"/>
    <lineage>
        <taxon>Bacteria</taxon>
        <taxon>Bacillati</taxon>
        <taxon>Bacillota</taxon>
        <taxon>Bacilli</taxon>
        <taxon>Bacillales</taxon>
        <taxon>Bacillaceae</taxon>
        <taxon>Neobacillus</taxon>
    </lineage>
</organism>
<dbReference type="InterPro" id="IPR050555">
    <property type="entry name" value="Bact_Solute-Bind_Prot2"/>
</dbReference>
<evidence type="ECO:0000259" key="3">
    <source>
        <dbReference type="Pfam" id="PF13407"/>
    </source>
</evidence>
<dbReference type="InterPro" id="IPR025997">
    <property type="entry name" value="SBP_2_dom"/>
</dbReference>
<name>A0AB94ISW7_9BACI</name>
<evidence type="ECO:0000313" key="4">
    <source>
        <dbReference type="EMBL" id="ETI70181.1"/>
    </source>
</evidence>
<dbReference type="Proteomes" id="UP000018877">
    <property type="component" value="Unassembled WGS sequence"/>
</dbReference>
<feature type="domain" description="Periplasmic binding protein" evidence="3">
    <location>
        <begin position="52"/>
        <end position="310"/>
    </location>
</feature>
<dbReference type="GO" id="GO:0015753">
    <property type="term" value="P:D-xylose transmembrane transport"/>
    <property type="evidence" value="ECO:0007669"/>
    <property type="project" value="InterPro"/>
</dbReference>